<evidence type="ECO:0000259" key="7">
    <source>
        <dbReference type="Pfam" id="PF20519"/>
    </source>
</evidence>
<evidence type="ECO:0000313" key="9">
    <source>
        <dbReference type="RefSeq" id="XP_008486613.2"/>
    </source>
</evidence>
<dbReference type="GO" id="GO:0050982">
    <property type="term" value="P:detection of mechanical stimulus"/>
    <property type="evidence" value="ECO:0007669"/>
    <property type="project" value="TreeGrafter"/>
</dbReference>
<evidence type="ECO:0000313" key="8">
    <source>
        <dbReference type="Proteomes" id="UP000079169"/>
    </source>
</evidence>
<evidence type="ECO:0000256" key="1">
    <source>
        <dbReference type="ARBA" id="ARBA00004141"/>
    </source>
</evidence>
<comment type="similarity">
    <text evidence="2">Belongs to the polycystin family.</text>
</comment>
<keyword evidence="5 6" id="KW-0472">Membrane</keyword>
<feature type="domain" description="Polycystin" evidence="7">
    <location>
        <begin position="24"/>
        <end position="87"/>
    </location>
</feature>
<accession>A0A1S3DT11</accession>
<keyword evidence="8" id="KW-1185">Reference proteome</keyword>
<dbReference type="PANTHER" id="PTHR10877:SF197">
    <property type="entry name" value="POLYCYSTIC KIDNEY DISEASE PROTEIN 1-LIKE 2"/>
    <property type="match status" value="1"/>
</dbReference>
<dbReference type="KEGG" id="dci:103523333"/>
<evidence type="ECO:0000256" key="2">
    <source>
        <dbReference type="ARBA" id="ARBA00007200"/>
    </source>
</evidence>
<dbReference type="Pfam" id="PF20519">
    <property type="entry name" value="Polycystin_dom"/>
    <property type="match status" value="1"/>
</dbReference>
<dbReference type="RefSeq" id="XP_008486613.2">
    <property type="nucleotide sequence ID" value="XM_008488391.2"/>
</dbReference>
<feature type="transmembrane region" description="Helical" evidence="6">
    <location>
        <begin position="112"/>
        <end position="131"/>
    </location>
</feature>
<feature type="transmembrane region" description="Helical" evidence="6">
    <location>
        <begin position="143"/>
        <end position="161"/>
    </location>
</feature>
<keyword evidence="4 6" id="KW-1133">Transmembrane helix</keyword>
<dbReference type="GO" id="GO:0016020">
    <property type="term" value="C:membrane"/>
    <property type="evidence" value="ECO:0007669"/>
    <property type="project" value="UniProtKB-SubCell"/>
</dbReference>
<dbReference type="PaxDb" id="121845-A0A1S3DT11"/>
<reference evidence="9" key="1">
    <citation type="submission" date="2025-08" db="UniProtKB">
        <authorList>
            <consortium name="RefSeq"/>
        </authorList>
    </citation>
    <scope>IDENTIFICATION</scope>
</reference>
<dbReference type="InterPro" id="IPR046791">
    <property type="entry name" value="Polycystin_dom"/>
</dbReference>
<keyword evidence="3 6" id="KW-0812">Transmembrane</keyword>
<sequence>MTIHKITYTYPIHCYPTGPRTNIIYNGGGYVKDLGSSESNMAQGLSQMIIHKWLDERTRVTFIECSLYNPNINAIIAVSLMIERLGSLNYMTDSEIGIMKLITSADFEIFEIRFKCILFALLIILYVFQLIHLTRYGLLSKNILYDLLILMFTIATLVQYYKYGNCLSKTLKYYQSSKQTDSNNQIQFKQFVSFSHCLTLNRTYHICL</sequence>
<feature type="non-terminal residue" evidence="9">
    <location>
        <position position="208"/>
    </location>
</feature>
<name>A0A1S3DT11_DIACI</name>
<dbReference type="GeneID" id="103523333"/>
<dbReference type="PANTHER" id="PTHR10877">
    <property type="entry name" value="POLYCYSTIN FAMILY MEMBER"/>
    <property type="match status" value="1"/>
</dbReference>
<evidence type="ECO:0000256" key="3">
    <source>
        <dbReference type="ARBA" id="ARBA00022692"/>
    </source>
</evidence>
<evidence type="ECO:0000256" key="6">
    <source>
        <dbReference type="SAM" id="Phobius"/>
    </source>
</evidence>
<organism evidence="8 9">
    <name type="scientific">Diaphorina citri</name>
    <name type="common">Asian citrus psyllid</name>
    <dbReference type="NCBI Taxonomy" id="121845"/>
    <lineage>
        <taxon>Eukaryota</taxon>
        <taxon>Metazoa</taxon>
        <taxon>Ecdysozoa</taxon>
        <taxon>Arthropoda</taxon>
        <taxon>Hexapoda</taxon>
        <taxon>Insecta</taxon>
        <taxon>Pterygota</taxon>
        <taxon>Neoptera</taxon>
        <taxon>Paraneoptera</taxon>
        <taxon>Hemiptera</taxon>
        <taxon>Sternorrhyncha</taxon>
        <taxon>Psylloidea</taxon>
        <taxon>Psyllidae</taxon>
        <taxon>Diaphorininae</taxon>
        <taxon>Diaphorina</taxon>
    </lineage>
</organism>
<dbReference type="AlphaFoldDB" id="A0A1S3DT11"/>
<gene>
    <name evidence="9" type="primary">LOC103523333</name>
</gene>
<dbReference type="STRING" id="121845.A0A1S3DT11"/>
<dbReference type="GO" id="GO:0005262">
    <property type="term" value="F:calcium channel activity"/>
    <property type="evidence" value="ECO:0007669"/>
    <property type="project" value="TreeGrafter"/>
</dbReference>
<protein>
    <submittedName>
        <fullName evidence="9">Polycystin-2-like</fullName>
    </submittedName>
</protein>
<comment type="subcellular location">
    <subcellularLocation>
        <location evidence="1">Membrane</location>
        <topology evidence="1">Multi-pass membrane protein</topology>
    </subcellularLocation>
</comment>
<dbReference type="InterPro" id="IPR051223">
    <property type="entry name" value="Polycystin"/>
</dbReference>
<evidence type="ECO:0000256" key="5">
    <source>
        <dbReference type="ARBA" id="ARBA00023136"/>
    </source>
</evidence>
<proteinExistence type="inferred from homology"/>
<evidence type="ECO:0000256" key="4">
    <source>
        <dbReference type="ARBA" id="ARBA00022989"/>
    </source>
</evidence>
<dbReference type="Proteomes" id="UP000079169">
    <property type="component" value="Unplaced"/>
</dbReference>